<sequence>MVPLLLLLLLYETLGDQDANVTTDGGSSKYYIRPYAICTLYLCKNHVISPLIQSLESSDAQQRELMLLFYIRNSCVELFRDSRDVKKVFIKVERKIIHNIMRVSQPGTINLKDLSLNTDNYTAFNATNPWIQTEAPQFEQEQILSMVIRIEALGELHDLTTPIKMIFRIKEDNTSLIGCQYFDEHDDFVWKTGGCETTVNQTNVTCSCNHATPFAVLMIRDQPISEAHWEILSYISYVGCGLSAFFTSLSIVIYVFIRNPQLEFSISIHVSLSGALFLLNTTFMLTEWGATLNIDWVCVFVASLMHYSLLSCFTWMAIEALHLYLLLIKVFNTYYKHYLVKLSLAGWGIPGVIVAVSVGVKDFKQFYGLTEMTVADSNNTNAICWITDDSFFYSLNLVYFALIFIFNTGILFTVAFSICKMKRTFQSTPKPGGRAWGDPARLSASCRNALTVLGLTCLMGTTWGLAFLGSGYVNYPILYLFCIFNSLQGLLSVQSCVCLRFNRLVTPLMVCLHPGFFIFLWICLSVDKQRKKNMEDRQISSPAVVKATLHHRVHIPSSALQRSRGHESDHEVQVVATLVNSSFFEMQNGICVFWEEELRMVGKGRWSTDGCETNETGTEFICSCNHMSFFAVLVNPVLSVDKHNAVALSYITYIGSALSVVFTIISLIIYICLQWRCPEKAIGVHMQLTGALLCLHLSFLLCCLLGWLLKDNEDSSVCRGLGLFLHWSLLATFSWAALEGFHLYLLLVRVFNIYIRRYMLKLSLVGWGLPTLTVVVCGILGVYGKYTVDVRDDNKSTSQICWMSSQFPQRLLVIYITTVAFPCLVVLYNSCMLGMVVFRIWGLRRGSCGIESKSSWKKMNKEKVTRLWKDCTTVLGLSCVLSLTWGLLSTTYISLPGIYVFTILNSLQGVFMFLWSVAVTRKSRSDNDSSIRDHSSSQKMMTTNGPDKLRHKGDIMDPNTTILRVKRKRGTDPADALLLACKRIRPETSQSPGETVPEPNEAEVENSVFKLVATVATQDAPVQTQVRQALARPRMAHALRPSAASSQRIVGDLRSTKWSTRREERYRILSSHRTGLSSPPEQQAAPTDVPEDAAETGKEQDKCWALGEIQVVDLLHEDVEEKDKLSGKTLTSDPEVILCNNTKMLREHLSISGERVGEEHREQDSDYVYDLYYQETVTPGWIQDILSVRAYADEGELVPDLVVHEEEVYEDEDDENEEGNWRNDYPDEESDGDSDREERYGGYWEEEHSYSRRSWQRYQREVLHELGCRGEDDEDDDDGNKYDSD</sequence>
<gene>
    <name evidence="1" type="primary">SLC7A6OS</name>
    <name evidence="1" type="ORF">GBF38_006944</name>
</gene>
<dbReference type="Proteomes" id="UP000805704">
    <property type="component" value="Chromosome 7"/>
</dbReference>
<evidence type="ECO:0000313" key="2">
    <source>
        <dbReference type="Proteomes" id="UP000805704"/>
    </source>
</evidence>
<evidence type="ECO:0000313" key="1">
    <source>
        <dbReference type="EMBL" id="KAG8001326.1"/>
    </source>
</evidence>
<comment type="caution">
    <text evidence="1">The sequence shown here is derived from an EMBL/GenBank/DDBJ whole genome shotgun (WGS) entry which is preliminary data.</text>
</comment>
<protein>
    <submittedName>
        <fullName evidence="1">RNA polymerase II nuclear localization protein SLC7A6OS</fullName>
    </submittedName>
</protein>
<name>A0ACB7EKE1_NIBAL</name>
<keyword evidence="2" id="KW-1185">Reference proteome</keyword>
<dbReference type="EMBL" id="CM024795">
    <property type="protein sequence ID" value="KAG8001326.1"/>
    <property type="molecule type" value="Genomic_DNA"/>
</dbReference>
<organism evidence="1 2">
    <name type="scientific">Nibea albiflora</name>
    <name type="common">Yellow drum</name>
    <name type="synonym">Corvina albiflora</name>
    <dbReference type="NCBI Taxonomy" id="240163"/>
    <lineage>
        <taxon>Eukaryota</taxon>
        <taxon>Metazoa</taxon>
        <taxon>Chordata</taxon>
        <taxon>Craniata</taxon>
        <taxon>Vertebrata</taxon>
        <taxon>Euteleostomi</taxon>
        <taxon>Actinopterygii</taxon>
        <taxon>Neopterygii</taxon>
        <taxon>Teleostei</taxon>
        <taxon>Neoteleostei</taxon>
        <taxon>Acanthomorphata</taxon>
        <taxon>Eupercaria</taxon>
        <taxon>Sciaenidae</taxon>
        <taxon>Nibea</taxon>
    </lineage>
</organism>
<accession>A0ACB7EKE1</accession>
<reference evidence="1" key="1">
    <citation type="submission" date="2020-04" db="EMBL/GenBank/DDBJ databases">
        <title>A chromosome-scale assembly and high-density genetic map of the yellow drum (Nibea albiflora) genome.</title>
        <authorList>
            <person name="Xu D."/>
            <person name="Zhang W."/>
            <person name="Chen R."/>
            <person name="Tan P."/>
            <person name="Wang L."/>
            <person name="Song H."/>
            <person name="Tian L."/>
            <person name="Zhu Q."/>
            <person name="Wang B."/>
        </authorList>
    </citation>
    <scope>NUCLEOTIDE SEQUENCE</scope>
    <source>
        <strain evidence="1">ZJHYS-2018</strain>
    </source>
</reference>
<proteinExistence type="predicted"/>